<accession>A0AA37MDA8</accession>
<comment type="caution">
    <text evidence="2">The sequence shown here is derived from an EMBL/GenBank/DDBJ whole genome shotgun (WGS) entry which is preliminary data.</text>
</comment>
<dbReference type="Proteomes" id="UP000887043">
    <property type="component" value="Unassembled WGS sequence"/>
</dbReference>
<name>A0AA37MDA8_SEGBR</name>
<reference evidence="2" key="1">
    <citation type="submission" date="2021-08" db="EMBL/GenBank/DDBJ databases">
        <title>Prevotella lacticifex sp. nov., isolated from rumen of cow.</title>
        <authorList>
            <person name="Shinkai T."/>
            <person name="Ikeyama N."/>
            <person name="Kumagai M."/>
            <person name="Ohmori H."/>
            <person name="Sakamoto M."/>
            <person name="Ohkuma M."/>
            <person name="Mitsumori M."/>
        </authorList>
    </citation>
    <scope>NUCLEOTIDE SEQUENCE</scope>
    <source>
        <strain evidence="2">DSM 11371</strain>
    </source>
</reference>
<feature type="coiled-coil region" evidence="1">
    <location>
        <begin position="131"/>
        <end position="165"/>
    </location>
</feature>
<sequence length="171" mass="20350">MNAYFDILIEIGKIGNLPKKDYLIEHSLTERLFLSEDWKILNNEDLIYLFRGLVILEEYWFSAGIRIGSTTDTKFVYREIINRQLDNDYSIGNWAFVLSSNPYVPLDTGNRHGAQTIYEYLEWQSNFHNRIATEKADAEKRREENKRLKAEAHAERLRRKEIRDKELGYKK</sequence>
<evidence type="ECO:0000313" key="3">
    <source>
        <dbReference type="Proteomes" id="UP000887043"/>
    </source>
</evidence>
<evidence type="ECO:0000256" key="1">
    <source>
        <dbReference type="SAM" id="Coils"/>
    </source>
</evidence>
<protein>
    <submittedName>
        <fullName evidence="2">Uncharacterized protein</fullName>
    </submittedName>
</protein>
<proteinExistence type="predicted"/>
<dbReference type="AlphaFoldDB" id="A0AA37MDA8"/>
<keyword evidence="1" id="KW-0175">Coiled coil</keyword>
<dbReference type="RefSeq" id="WP_006282650.1">
    <property type="nucleotide sequence ID" value="NZ_BPTR01000001.1"/>
</dbReference>
<dbReference type="EMBL" id="BPTR01000001">
    <property type="protein sequence ID" value="GJG26815.1"/>
    <property type="molecule type" value="Genomic_DNA"/>
</dbReference>
<evidence type="ECO:0000313" key="2">
    <source>
        <dbReference type="EMBL" id="GJG26815.1"/>
    </source>
</evidence>
<organism evidence="2 3">
    <name type="scientific">Segatella bryantii</name>
    <name type="common">Prevotella bryantii</name>
    <dbReference type="NCBI Taxonomy" id="77095"/>
    <lineage>
        <taxon>Bacteria</taxon>
        <taxon>Pseudomonadati</taxon>
        <taxon>Bacteroidota</taxon>
        <taxon>Bacteroidia</taxon>
        <taxon>Bacteroidales</taxon>
        <taxon>Prevotellaceae</taxon>
        <taxon>Segatella</taxon>
    </lineage>
</organism>
<gene>
    <name evidence="2" type="ORF">PRRU23_05150</name>
</gene>